<dbReference type="InterPro" id="IPR025676">
    <property type="entry name" value="Clr5_dom"/>
</dbReference>
<dbReference type="EMBL" id="JAQQWI010000003">
    <property type="protein sequence ID" value="KAK8036960.1"/>
    <property type="molecule type" value="Genomic_DNA"/>
</dbReference>
<evidence type="ECO:0000313" key="3">
    <source>
        <dbReference type="EMBL" id="KAK8036960.1"/>
    </source>
</evidence>
<dbReference type="Pfam" id="PF14420">
    <property type="entry name" value="Clr5"/>
    <property type="match status" value="1"/>
</dbReference>
<dbReference type="Proteomes" id="UP001396898">
    <property type="component" value="Unassembled WGS sequence"/>
</dbReference>
<gene>
    <name evidence="3" type="ORF">PG991_001274</name>
</gene>
<protein>
    <recommendedName>
        <fullName evidence="2">Clr5 domain-containing protein</fullName>
    </recommendedName>
</protein>
<comment type="caution">
    <text evidence="3">The sequence shown here is derived from an EMBL/GenBank/DDBJ whole genome shotgun (WGS) entry which is preliminary data.</text>
</comment>
<keyword evidence="4" id="KW-1185">Reference proteome</keyword>
<feature type="compositionally biased region" description="Basic and acidic residues" evidence="1">
    <location>
        <begin position="587"/>
        <end position="598"/>
    </location>
</feature>
<evidence type="ECO:0000313" key="4">
    <source>
        <dbReference type="Proteomes" id="UP001396898"/>
    </source>
</evidence>
<evidence type="ECO:0000256" key="1">
    <source>
        <dbReference type="SAM" id="MobiDB-lite"/>
    </source>
</evidence>
<accession>A0ABR1SRL8</accession>
<proteinExistence type="predicted"/>
<evidence type="ECO:0000259" key="2">
    <source>
        <dbReference type="Pfam" id="PF14420"/>
    </source>
</evidence>
<feature type="region of interest" description="Disordered" evidence="1">
    <location>
        <begin position="577"/>
        <end position="612"/>
    </location>
</feature>
<name>A0ABR1SRL8_9PEZI</name>
<feature type="domain" description="Clr5" evidence="2">
    <location>
        <begin position="22"/>
        <end position="71"/>
    </location>
</feature>
<sequence length="736" mass="82602">MSTPASFKWVDQKQERATRIPAAEWTNRETRLRELHSQMTLTELMEVMKSEGFVATRKQYDHQFRKWGLQKYGIAKSIEKEPGGSCPVENQATAMLDGDTIVAPDTSEKRPRSIPRVELSGSRLSDSLLPPSKKVKMTDEDGVPRSPRLDIHVAHHLNQPFGQTHSHSSEGADANPVVVDLSPSSTVESCFVPIVLDTASEPTEKSCILPIYLDTASEPSDMTATSTGAQAISGDETISRAEQNSLFEDISDEELSRPYILSPLALSCARSAETPSQRTLVRELLLTRLDILQFESISPSETMLAHMLLAQMFALDGHFALSEKHLNTPLKLTVVRRSVDTSFEVLSYLHYKHPRPGSDTQTCDQGYEAHLISQYLPSVTCSDFVDFAYDQRRTSSWLRNDSVSWDHPRAAVSEYVRSCIAWCSTAILKDSPSRFPCFDTGLQAKGSSAPYSITWQDTVALYNYFNKMFLDGEPGRFKWMSWRERTREKLGISSAELLVVCCDMIAHYGTVHGGYANRKFSNCNILVLELGSLREDLTELEKQPDEELVTQFLRCLYLRTNPLTLVSKFREPGQGILESSTTTISGSEHRPSIVHTEESPFSTTTDGPLTHRSTRGEVMREMVAEEPMIASSCRSSNTSYKRMKDAAVSIFNRRFNSMGSRFSLSSRELRQSLAASTDRMSDIMRDSLRISIPPGLDQVQQAPVELQEWRGASDPKTVTERQDETSITKAEEVIWI</sequence>
<feature type="region of interest" description="Disordered" evidence="1">
    <location>
        <begin position="102"/>
        <end position="142"/>
    </location>
</feature>
<reference evidence="3 4" key="1">
    <citation type="submission" date="2023-01" db="EMBL/GenBank/DDBJ databases">
        <title>Analysis of 21 Apiospora genomes using comparative genomics revels a genus with tremendous synthesis potential of carbohydrate active enzymes and secondary metabolites.</title>
        <authorList>
            <person name="Sorensen T."/>
        </authorList>
    </citation>
    <scope>NUCLEOTIDE SEQUENCE [LARGE SCALE GENOMIC DNA]</scope>
    <source>
        <strain evidence="3 4">CBS 20057</strain>
    </source>
</reference>
<organism evidence="3 4">
    <name type="scientific">Apiospora marii</name>
    <dbReference type="NCBI Taxonomy" id="335849"/>
    <lineage>
        <taxon>Eukaryota</taxon>
        <taxon>Fungi</taxon>
        <taxon>Dikarya</taxon>
        <taxon>Ascomycota</taxon>
        <taxon>Pezizomycotina</taxon>
        <taxon>Sordariomycetes</taxon>
        <taxon>Xylariomycetidae</taxon>
        <taxon>Amphisphaeriales</taxon>
        <taxon>Apiosporaceae</taxon>
        <taxon>Apiospora</taxon>
    </lineage>
</organism>
<feature type="compositionally biased region" description="Polar residues" evidence="1">
    <location>
        <begin position="577"/>
        <end position="586"/>
    </location>
</feature>